<evidence type="ECO:0000256" key="12">
    <source>
        <dbReference type="ARBA" id="ARBA00023065"/>
    </source>
</evidence>
<evidence type="ECO:0000313" key="21">
    <source>
        <dbReference type="Proteomes" id="UP001498771"/>
    </source>
</evidence>
<keyword evidence="6" id="KW-0285">Flavoprotein</keyword>
<dbReference type="SFLD" id="SFLDG01168">
    <property type="entry name" value="Ferric_reductase_subgroup_(FRE"/>
    <property type="match status" value="1"/>
</dbReference>
<evidence type="ECO:0000256" key="11">
    <source>
        <dbReference type="ARBA" id="ARBA00023002"/>
    </source>
</evidence>
<dbReference type="SUPFAM" id="SSF52343">
    <property type="entry name" value="Ferredoxin reductase-like, C-terminal NADP-linked domain"/>
    <property type="match status" value="1"/>
</dbReference>
<dbReference type="SFLD" id="SFLDS00052">
    <property type="entry name" value="Ferric_Reductase_Domain"/>
    <property type="match status" value="1"/>
</dbReference>
<dbReference type="PROSITE" id="PS51384">
    <property type="entry name" value="FAD_FR"/>
    <property type="match status" value="1"/>
</dbReference>
<reference evidence="20 21" key="1">
    <citation type="submission" date="2024-03" db="EMBL/GenBank/DDBJ databases">
        <title>Genome-scale model development and genomic sequencing of the oleaginous clade Lipomyces.</title>
        <authorList>
            <consortium name="Lawrence Berkeley National Laboratory"/>
            <person name="Czajka J.J."/>
            <person name="Han Y."/>
            <person name="Kim J."/>
            <person name="Mondo S.J."/>
            <person name="Hofstad B.A."/>
            <person name="Robles A."/>
            <person name="Haridas S."/>
            <person name="Riley R."/>
            <person name="LaButti K."/>
            <person name="Pangilinan J."/>
            <person name="Andreopoulos W."/>
            <person name="Lipzen A."/>
            <person name="Yan J."/>
            <person name="Wang M."/>
            <person name="Ng V."/>
            <person name="Grigoriev I.V."/>
            <person name="Spatafora J.W."/>
            <person name="Magnuson J.K."/>
            <person name="Baker S.E."/>
            <person name="Pomraning K.R."/>
        </authorList>
    </citation>
    <scope>NUCLEOTIDE SEQUENCE [LARGE SCALE GENOMIC DNA]</scope>
    <source>
        <strain evidence="20 21">Phaff 52-87</strain>
    </source>
</reference>
<dbReference type="InterPro" id="IPR039261">
    <property type="entry name" value="FNR_nucleotide-bd"/>
</dbReference>
<evidence type="ECO:0000256" key="14">
    <source>
        <dbReference type="ARBA" id="ARBA00023180"/>
    </source>
</evidence>
<dbReference type="InterPro" id="IPR051410">
    <property type="entry name" value="Ferric/Cupric_Reductase"/>
</dbReference>
<dbReference type="Pfam" id="PF01794">
    <property type="entry name" value="Ferric_reduct"/>
    <property type="match status" value="1"/>
</dbReference>
<name>A0ABR1F2F0_9ASCO</name>
<evidence type="ECO:0000256" key="7">
    <source>
        <dbReference type="ARBA" id="ARBA00022692"/>
    </source>
</evidence>
<evidence type="ECO:0000256" key="9">
    <source>
        <dbReference type="ARBA" id="ARBA00022982"/>
    </source>
</evidence>
<protein>
    <recommendedName>
        <fullName evidence="3">ferric-chelate reductase (NADPH)</fullName>
        <ecNumber evidence="3">1.16.1.9</ecNumber>
    </recommendedName>
</protein>
<evidence type="ECO:0000256" key="8">
    <source>
        <dbReference type="ARBA" id="ARBA00022827"/>
    </source>
</evidence>
<keyword evidence="8" id="KW-0274">FAD</keyword>
<dbReference type="Gene3D" id="3.40.50.80">
    <property type="entry name" value="Nucleotide-binding domain of ferredoxin-NADP reductase (FNR) module"/>
    <property type="match status" value="1"/>
</dbReference>
<dbReference type="Proteomes" id="UP001498771">
    <property type="component" value="Unassembled WGS sequence"/>
</dbReference>
<feature type="transmembrane region" description="Helical" evidence="17">
    <location>
        <begin position="347"/>
        <end position="367"/>
    </location>
</feature>
<feature type="transmembrane region" description="Helical" evidence="17">
    <location>
        <begin position="151"/>
        <end position="172"/>
    </location>
</feature>
<feature type="region of interest" description="Disordered" evidence="16">
    <location>
        <begin position="599"/>
        <end position="623"/>
    </location>
</feature>
<proteinExistence type="inferred from homology"/>
<evidence type="ECO:0000256" key="17">
    <source>
        <dbReference type="SAM" id="Phobius"/>
    </source>
</evidence>
<keyword evidence="11" id="KW-0560">Oxidoreductase</keyword>
<comment type="similarity">
    <text evidence="2">Belongs to the ferric reductase (FRE) family.</text>
</comment>
<feature type="signal peptide" evidence="18">
    <location>
        <begin position="1"/>
        <end position="18"/>
    </location>
</feature>
<feature type="transmembrane region" description="Helical" evidence="17">
    <location>
        <begin position="374"/>
        <end position="393"/>
    </location>
</feature>
<feature type="chain" id="PRO_5045247702" description="ferric-chelate reductase (NADPH)" evidence="18">
    <location>
        <begin position="19"/>
        <end position="694"/>
    </location>
</feature>
<dbReference type="EMBL" id="JBBJBU010000009">
    <property type="protein sequence ID" value="KAK7204025.1"/>
    <property type="molecule type" value="Genomic_DNA"/>
</dbReference>
<keyword evidence="18" id="KW-0732">Signal</keyword>
<feature type="domain" description="FAD-binding FR-type" evidence="19">
    <location>
        <begin position="414"/>
        <end position="524"/>
    </location>
</feature>
<dbReference type="GeneID" id="90036672"/>
<evidence type="ECO:0000313" key="20">
    <source>
        <dbReference type="EMBL" id="KAK7204025.1"/>
    </source>
</evidence>
<dbReference type="Pfam" id="PF08030">
    <property type="entry name" value="NAD_binding_6"/>
    <property type="match status" value="1"/>
</dbReference>
<keyword evidence="21" id="KW-1185">Reference proteome</keyword>
<evidence type="ECO:0000256" key="18">
    <source>
        <dbReference type="SAM" id="SignalP"/>
    </source>
</evidence>
<dbReference type="InterPro" id="IPR013121">
    <property type="entry name" value="Fe_red_NAD-bd_6"/>
</dbReference>
<evidence type="ECO:0000256" key="1">
    <source>
        <dbReference type="ARBA" id="ARBA00004651"/>
    </source>
</evidence>
<evidence type="ECO:0000256" key="6">
    <source>
        <dbReference type="ARBA" id="ARBA00022630"/>
    </source>
</evidence>
<keyword evidence="12" id="KW-0406">Ion transport</keyword>
<evidence type="ECO:0000256" key="5">
    <source>
        <dbReference type="ARBA" id="ARBA00022475"/>
    </source>
</evidence>
<dbReference type="EC" id="1.16.1.9" evidence="3"/>
<accession>A0ABR1F2F0</accession>
<dbReference type="PANTHER" id="PTHR32361">
    <property type="entry name" value="FERRIC/CUPRIC REDUCTASE TRANSMEMBRANE COMPONENT"/>
    <property type="match status" value="1"/>
</dbReference>
<dbReference type="InterPro" id="IPR013112">
    <property type="entry name" value="FAD-bd_8"/>
</dbReference>
<evidence type="ECO:0000256" key="4">
    <source>
        <dbReference type="ARBA" id="ARBA00022448"/>
    </source>
</evidence>
<evidence type="ECO:0000256" key="15">
    <source>
        <dbReference type="ARBA" id="ARBA00048483"/>
    </source>
</evidence>
<comment type="subcellular location">
    <subcellularLocation>
        <location evidence="1">Cell membrane</location>
        <topology evidence="1">Multi-pass membrane protein</topology>
    </subcellularLocation>
</comment>
<keyword evidence="4" id="KW-0813">Transport</keyword>
<sequence length="694" mass="78233">MKFLSALAVLAAAASVQAKIKQPNACTKICSSFLASFQTDLGCDNSEDFDYACSCQSEIYTDSFALCVKTCYDDERVSAWKTWVKKCTKAGYAYSEGWDYYYEEGLSDYVSAANINKTTVVDKPVLPKYATVHNNYLARFQKNRTMVWAEYYGNIINSLWALLILISFLRLVSVRLSPRKGSAPYGFVTKFRKIFILPATFGKRHIQSVKGLGTVPLRWQALVVFLLFCMIIIFSFVDIHMTPLPNTYYSHALQWGRYIGDRTAILGIIQLPVLFLFGGRNNILMLLTGWSFETFNVFHKWLGRFTFLAICFHAWAFSYYYGNVGGQNGTGKWEYYKEEILQTKENYLGIVAIVMMGLIMIGAAYPLRHRWYEVFLVFHISLAICFFAVAWHHVKEHGYMNYFYAATAVWAFDVLLRALRVATAGPFTKAQITAHGDAIYIAVKPSLRWSAKPGQYAFIYVLRHNFWESHPFSIVETRDGHYIFVAKKHKGLTHKLHTSVSKTDNKTDIARVWIEGPYGDTFPVARYETVLLIAGGIGITAMLSYALDMKRKGTDQHVVLYWMVRESSSLKWVKEQLAELTESGLIEINIFVTGESEGEKTAAAGDESSTSLSDASASDKEGRAISGPRYSVKFNARPEIREVIASTVKSAEGSVAVVSCGPDTLADECRSATTENLDQGKGRVDYFEDAFSWA</sequence>
<organism evidence="20 21">
    <name type="scientific">Myxozyma melibiosi</name>
    <dbReference type="NCBI Taxonomy" id="54550"/>
    <lineage>
        <taxon>Eukaryota</taxon>
        <taxon>Fungi</taxon>
        <taxon>Dikarya</taxon>
        <taxon>Ascomycota</taxon>
        <taxon>Saccharomycotina</taxon>
        <taxon>Lipomycetes</taxon>
        <taxon>Lipomycetales</taxon>
        <taxon>Lipomycetaceae</taxon>
        <taxon>Myxozyma</taxon>
    </lineage>
</organism>
<evidence type="ECO:0000256" key="2">
    <source>
        <dbReference type="ARBA" id="ARBA00006278"/>
    </source>
</evidence>
<evidence type="ECO:0000256" key="16">
    <source>
        <dbReference type="SAM" id="MobiDB-lite"/>
    </source>
</evidence>
<keyword evidence="5" id="KW-1003">Cell membrane</keyword>
<gene>
    <name evidence="20" type="ORF">BZA70DRAFT_268439</name>
</gene>
<dbReference type="RefSeq" id="XP_064767058.1">
    <property type="nucleotide sequence ID" value="XM_064911160.1"/>
</dbReference>
<dbReference type="InterPro" id="IPR013130">
    <property type="entry name" value="Fe3_Rdtase_TM_dom"/>
</dbReference>
<comment type="catalytic activity">
    <reaction evidence="15">
        <text>2 a Fe(II)-siderophore + NADP(+) + H(+) = 2 a Fe(III)-siderophore + NADPH</text>
        <dbReference type="Rhea" id="RHEA:28795"/>
        <dbReference type="Rhea" id="RHEA-COMP:11342"/>
        <dbReference type="Rhea" id="RHEA-COMP:11344"/>
        <dbReference type="ChEBI" id="CHEBI:15378"/>
        <dbReference type="ChEBI" id="CHEBI:29033"/>
        <dbReference type="ChEBI" id="CHEBI:29034"/>
        <dbReference type="ChEBI" id="CHEBI:57783"/>
        <dbReference type="ChEBI" id="CHEBI:58349"/>
        <dbReference type="EC" id="1.16.1.9"/>
    </reaction>
</comment>
<evidence type="ECO:0000259" key="19">
    <source>
        <dbReference type="PROSITE" id="PS51384"/>
    </source>
</evidence>
<dbReference type="SUPFAM" id="SSF63380">
    <property type="entry name" value="Riboflavin synthase domain-like"/>
    <property type="match status" value="1"/>
</dbReference>
<dbReference type="PANTHER" id="PTHR32361:SF9">
    <property type="entry name" value="FERRIC REDUCTASE TRANSMEMBRANE COMPONENT 3-RELATED"/>
    <property type="match status" value="1"/>
</dbReference>
<dbReference type="CDD" id="cd06186">
    <property type="entry name" value="NOX_Duox_like_FAD_NADP"/>
    <property type="match status" value="1"/>
</dbReference>
<keyword evidence="14" id="KW-0325">Glycoprotein</keyword>
<keyword evidence="10 17" id="KW-1133">Transmembrane helix</keyword>
<feature type="transmembrane region" description="Helical" evidence="17">
    <location>
        <begin position="219"/>
        <end position="239"/>
    </location>
</feature>
<keyword evidence="7 17" id="KW-0812">Transmembrane</keyword>
<feature type="transmembrane region" description="Helical" evidence="17">
    <location>
        <begin position="301"/>
        <end position="321"/>
    </location>
</feature>
<dbReference type="InterPro" id="IPR017938">
    <property type="entry name" value="Riboflavin_synthase-like_b-brl"/>
</dbReference>
<evidence type="ECO:0000256" key="13">
    <source>
        <dbReference type="ARBA" id="ARBA00023136"/>
    </source>
</evidence>
<evidence type="ECO:0000256" key="10">
    <source>
        <dbReference type="ARBA" id="ARBA00022989"/>
    </source>
</evidence>
<feature type="transmembrane region" description="Helical" evidence="17">
    <location>
        <begin position="529"/>
        <end position="547"/>
    </location>
</feature>
<dbReference type="Pfam" id="PF08022">
    <property type="entry name" value="FAD_binding_8"/>
    <property type="match status" value="1"/>
</dbReference>
<evidence type="ECO:0000256" key="3">
    <source>
        <dbReference type="ARBA" id="ARBA00012668"/>
    </source>
</evidence>
<keyword evidence="9" id="KW-0249">Electron transport</keyword>
<keyword evidence="13 17" id="KW-0472">Membrane</keyword>
<dbReference type="InterPro" id="IPR017927">
    <property type="entry name" value="FAD-bd_FR_type"/>
</dbReference>
<feature type="transmembrane region" description="Helical" evidence="17">
    <location>
        <begin position="259"/>
        <end position="280"/>
    </location>
</feature>
<comment type="caution">
    <text evidence="20">The sequence shown here is derived from an EMBL/GenBank/DDBJ whole genome shotgun (WGS) entry which is preliminary data.</text>
</comment>